<evidence type="ECO:0000313" key="3">
    <source>
        <dbReference type="Proteomes" id="UP000799750"/>
    </source>
</evidence>
<dbReference type="Proteomes" id="UP000799750">
    <property type="component" value="Unassembled WGS sequence"/>
</dbReference>
<evidence type="ECO:0000313" key="2">
    <source>
        <dbReference type="EMBL" id="KAF2493807.1"/>
    </source>
</evidence>
<proteinExistence type="predicted"/>
<keyword evidence="3" id="KW-1185">Reference proteome</keyword>
<accession>A0A6A6QSE2</accession>
<dbReference type="PANTHER" id="PTHR38847:SF1">
    <property type="entry name" value="PSEUDOURIDINE SYNTHASE RSUA_RLUA-LIKE DOMAIN-CONTAINING PROTEIN"/>
    <property type="match status" value="1"/>
</dbReference>
<dbReference type="EMBL" id="MU004191">
    <property type="protein sequence ID" value="KAF2493807.1"/>
    <property type="molecule type" value="Genomic_DNA"/>
</dbReference>
<feature type="chain" id="PRO_5025457664" description="Secreted protein" evidence="1">
    <location>
        <begin position="17"/>
        <end position="212"/>
    </location>
</feature>
<name>A0A6A6QSE2_9PEZI</name>
<feature type="signal peptide" evidence="1">
    <location>
        <begin position="1"/>
        <end position="16"/>
    </location>
</feature>
<dbReference type="OrthoDB" id="152248at2759"/>
<dbReference type="AlphaFoldDB" id="A0A6A6QSE2"/>
<evidence type="ECO:0008006" key="4">
    <source>
        <dbReference type="Google" id="ProtNLM"/>
    </source>
</evidence>
<dbReference type="InterPro" id="IPR025649">
    <property type="entry name" value="DUF4360"/>
</dbReference>
<sequence>MYVALLTLLAPALATAIPAPHLYPEVFDRSASAAPSSISINGITYGGTGCPQGTLNASISDDGKILPLVFGDDFSASVGPNVAITESRKFCQINLDIDFSAGFQYAVYSADYIGYADLDSGVQASITALYYFSGQTAQVITEAEINGPFTGYYDKHDDIAIATWSPCGSQGLLNINSQIALTSSSDSQSGIVSTEKIKASFVHQLYIKWRSC</sequence>
<reference evidence="2" key="1">
    <citation type="journal article" date="2020" name="Stud. Mycol.">
        <title>101 Dothideomycetes genomes: a test case for predicting lifestyles and emergence of pathogens.</title>
        <authorList>
            <person name="Haridas S."/>
            <person name="Albert R."/>
            <person name="Binder M."/>
            <person name="Bloem J."/>
            <person name="Labutti K."/>
            <person name="Salamov A."/>
            <person name="Andreopoulos B."/>
            <person name="Baker S."/>
            <person name="Barry K."/>
            <person name="Bills G."/>
            <person name="Bluhm B."/>
            <person name="Cannon C."/>
            <person name="Castanera R."/>
            <person name="Culley D."/>
            <person name="Daum C."/>
            <person name="Ezra D."/>
            <person name="Gonzalez J."/>
            <person name="Henrissat B."/>
            <person name="Kuo A."/>
            <person name="Liang C."/>
            <person name="Lipzen A."/>
            <person name="Lutzoni F."/>
            <person name="Magnuson J."/>
            <person name="Mondo S."/>
            <person name="Nolan M."/>
            <person name="Ohm R."/>
            <person name="Pangilinan J."/>
            <person name="Park H.-J."/>
            <person name="Ramirez L."/>
            <person name="Alfaro M."/>
            <person name="Sun H."/>
            <person name="Tritt A."/>
            <person name="Yoshinaga Y."/>
            <person name="Zwiers L.-H."/>
            <person name="Turgeon B."/>
            <person name="Goodwin S."/>
            <person name="Spatafora J."/>
            <person name="Crous P."/>
            <person name="Grigoriev I."/>
        </authorList>
    </citation>
    <scope>NUCLEOTIDE SEQUENCE</scope>
    <source>
        <strain evidence="2">CBS 269.34</strain>
    </source>
</reference>
<evidence type="ECO:0000256" key="1">
    <source>
        <dbReference type="SAM" id="SignalP"/>
    </source>
</evidence>
<gene>
    <name evidence="2" type="ORF">BU16DRAFT_511872</name>
</gene>
<dbReference type="PANTHER" id="PTHR38847">
    <property type="match status" value="1"/>
</dbReference>
<dbReference type="Pfam" id="PF14273">
    <property type="entry name" value="DUF4360"/>
    <property type="match status" value="1"/>
</dbReference>
<keyword evidence="1" id="KW-0732">Signal</keyword>
<protein>
    <recommendedName>
        <fullName evidence="4">Secreted protein</fullName>
    </recommendedName>
</protein>
<organism evidence="2 3">
    <name type="scientific">Lophium mytilinum</name>
    <dbReference type="NCBI Taxonomy" id="390894"/>
    <lineage>
        <taxon>Eukaryota</taxon>
        <taxon>Fungi</taxon>
        <taxon>Dikarya</taxon>
        <taxon>Ascomycota</taxon>
        <taxon>Pezizomycotina</taxon>
        <taxon>Dothideomycetes</taxon>
        <taxon>Pleosporomycetidae</taxon>
        <taxon>Mytilinidiales</taxon>
        <taxon>Mytilinidiaceae</taxon>
        <taxon>Lophium</taxon>
    </lineage>
</organism>